<name>A0ABD5IRL9_9BACL</name>
<sequence length="145" mass="17251">MAALAKQSLFKWVESELYRYPQLKKEIRMIRDNIMFCKDKVDENVGGGRASLPGKPTERIATTLATDQRLEQLEGIVKSIEDVYNSLPHEYKKLIQLRYWTVRKYGWESKYTWERIANELHVGRRTVFRMREEIIEAIVETLGWR</sequence>
<protein>
    <submittedName>
        <fullName evidence="1">Transcriptional regulator</fullName>
    </submittedName>
</protein>
<dbReference type="EMBL" id="JARTLI010000002">
    <property type="protein sequence ID" value="MED5050627.1"/>
    <property type="molecule type" value="Genomic_DNA"/>
</dbReference>
<accession>A0ABD5IRL9</accession>
<dbReference type="Proteomes" id="UP001339962">
    <property type="component" value="Unassembled WGS sequence"/>
</dbReference>
<gene>
    <name evidence="1" type="ORF">P9850_01920</name>
</gene>
<dbReference type="InterPro" id="IPR006523">
    <property type="entry name" value="RinA"/>
</dbReference>
<evidence type="ECO:0000313" key="2">
    <source>
        <dbReference type="Proteomes" id="UP001339962"/>
    </source>
</evidence>
<dbReference type="RefSeq" id="WP_328216790.1">
    <property type="nucleotide sequence ID" value="NZ_JARTLI010000002.1"/>
</dbReference>
<dbReference type="NCBIfam" id="TIGR01636">
    <property type="entry name" value="phage_rinA"/>
    <property type="match status" value="1"/>
</dbReference>
<comment type="caution">
    <text evidence="1">The sequence shown here is derived from an EMBL/GenBank/DDBJ whole genome shotgun (WGS) entry which is preliminary data.</text>
</comment>
<evidence type="ECO:0000313" key="1">
    <source>
        <dbReference type="EMBL" id="MED5050627.1"/>
    </source>
</evidence>
<dbReference type="AlphaFoldDB" id="A0ABD5IRL9"/>
<reference evidence="1 2" key="1">
    <citation type="submission" date="2023-03" db="EMBL/GenBank/DDBJ databases">
        <title>Bacillus Genome Sequencing.</title>
        <authorList>
            <person name="Dunlap C."/>
        </authorList>
    </citation>
    <scope>NUCLEOTIDE SEQUENCE [LARGE SCALE GENOMIC DNA]</scope>
    <source>
        <strain evidence="1 2">NRS-38</strain>
    </source>
</reference>
<proteinExistence type="predicted"/>
<organism evidence="1 2">
    <name type="scientific">Anoxybacteroides rupiense</name>
    <dbReference type="NCBI Taxonomy" id="311460"/>
    <lineage>
        <taxon>Bacteria</taxon>
        <taxon>Bacillati</taxon>
        <taxon>Bacillota</taxon>
        <taxon>Bacilli</taxon>
        <taxon>Bacillales</taxon>
        <taxon>Anoxybacillaceae</taxon>
        <taxon>Anoxybacteroides</taxon>
    </lineage>
</organism>